<sequence>MSKRNAGAQITREAFELEGNSDDDETPKSFSMASSEVMSRRKIAMPKRKMAFKLPTNNTDESKMAGAFNFSKKEDNKNEIDDSSAKLKALNNQFSLKVSQSISNDPFVDLSVLFDKYKEYLKSIKNTSPVTAGKPAGTPLQKPAFGTAPVSVPISAPAPVPAPVPAFNNLKRTAEEENEEESSSSSDEDEVKKDIKVQGPQFTLQSKPISKDSVFAFGSELAKKVQEDADSDSESEVEIKGPQFTFSGAVKSDVFKLEEKEGKKETDRSQPVISFKKPDVGEQSKLSNPPTTSSDNKTPSFAFNTKPADSIEKKEEEISKPNFAFNVKPTEDKKNEAEAVKVSFAPSSSSSSNNENNEKKPTFVFGNNSNNATQSTSKPTLNFSFGAASTATEGTKPSGGFMFGGMKTEEKKKEEKKEEDKSKPSGGFMFGVQTPKDTTKSEITETNKPEEVEKPKPAFNFGGIKSSDADSNNKSKPAFAFGSSISTSAPSFSFEKPASATSASTTATSAFSFPGNSEKPAVPSGGFKFSLPFEQKSGNDEAKTTAASTISTTESTTTETGHENNEASAEGEGSSGINMQNGEEDETVLFTQKAKLMTFNTETKSYDSKGVGEMKVLQKTDDKSKVRLLCRSDGMGNVLLNSSVVKSFSFTPLAPEKDNLVKTPTIDSDGKLVTYIVKFKQKADGRLFIKSIDEAKKDM</sequence>
<keyword evidence="3" id="KW-0509">mRNA transport</keyword>
<dbReference type="eggNOG" id="KOG4719">
    <property type="taxonomic scope" value="Eukaryota"/>
</dbReference>
<dbReference type="RefSeq" id="XP_001642795.1">
    <property type="nucleotide sequence ID" value="XM_001642745.1"/>
</dbReference>
<dbReference type="GO" id="GO:0006611">
    <property type="term" value="P:protein export from nucleus"/>
    <property type="evidence" value="ECO:0007669"/>
    <property type="project" value="EnsemblFungi"/>
</dbReference>
<keyword evidence="5" id="KW-0811">Translocation</keyword>
<feature type="domain" description="RanBD1" evidence="9">
    <location>
        <begin position="577"/>
        <end position="699"/>
    </location>
</feature>
<dbReference type="SMART" id="SM00160">
    <property type="entry name" value="RanBD"/>
    <property type="match status" value="1"/>
</dbReference>
<dbReference type="GO" id="GO:0042564">
    <property type="term" value="C:NLS-dependent protein nuclear import complex"/>
    <property type="evidence" value="ECO:0007669"/>
    <property type="project" value="EnsemblFungi"/>
</dbReference>
<dbReference type="GO" id="GO:0031267">
    <property type="term" value="F:small GTPase binding"/>
    <property type="evidence" value="ECO:0007669"/>
    <property type="project" value="EnsemblFungi"/>
</dbReference>
<evidence type="ECO:0000256" key="4">
    <source>
        <dbReference type="ARBA" id="ARBA00022927"/>
    </source>
</evidence>
<dbReference type="GO" id="GO:0000973">
    <property type="term" value="P:post-transcriptional tethering of RNA polymerase II gene DNA at nuclear periphery"/>
    <property type="evidence" value="ECO:0007669"/>
    <property type="project" value="EnsemblFungi"/>
</dbReference>
<protein>
    <recommendedName>
        <fullName evidence="9">RanBD1 domain-containing protein</fullName>
    </recommendedName>
</protein>
<feature type="region of interest" description="Disordered" evidence="8">
    <location>
        <begin position="256"/>
        <end position="580"/>
    </location>
</feature>
<feature type="region of interest" description="Disordered" evidence="8">
    <location>
        <begin position="1"/>
        <end position="38"/>
    </location>
</feature>
<dbReference type="GeneID" id="5542974"/>
<evidence type="ECO:0000259" key="9">
    <source>
        <dbReference type="PROSITE" id="PS50196"/>
    </source>
</evidence>
<dbReference type="Pfam" id="PF00638">
    <property type="entry name" value="Ran_BP1"/>
    <property type="match status" value="1"/>
</dbReference>
<dbReference type="HOGENOM" id="CLU_018357_0_0_1"/>
<dbReference type="GO" id="GO:0031990">
    <property type="term" value="P:mRNA export from nucleus in response to heat stress"/>
    <property type="evidence" value="ECO:0007669"/>
    <property type="project" value="EnsemblFungi"/>
</dbReference>
<dbReference type="InterPro" id="IPR000156">
    <property type="entry name" value="Ran_bind_dom"/>
</dbReference>
<dbReference type="PhylomeDB" id="A7TS18"/>
<keyword evidence="6" id="KW-0906">Nuclear pore complex</keyword>
<evidence type="ECO:0000256" key="1">
    <source>
        <dbReference type="ARBA" id="ARBA00004567"/>
    </source>
</evidence>
<feature type="compositionally biased region" description="Low complexity" evidence="8">
    <location>
        <begin position="474"/>
        <end position="513"/>
    </location>
</feature>
<dbReference type="GO" id="GO:0000781">
    <property type="term" value="C:chromosome, telomeric region"/>
    <property type="evidence" value="ECO:0007669"/>
    <property type="project" value="GOC"/>
</dbReference>
<dbReference type="GO" id="GO:0036228">
    <property type="term" value="P:protein localization to nuclear inner membrane"/>
    <property type="evidence" value="ECO:0007669"/>
    <property type="project" value="EnsemblFungi"/>
</dbReference>
<keyword evidence="7" id="KW-0539">Nucleus</keyword>
<evidence type="ECO:0000256" key="6">
    <source>
        <dbReference type="ARBA" id="ARBA00023132"/>
    </source>
</evidence>
<feature type="compositionally biased region" description="Low complexity" evidence="8">
    <location>
        <begin position="544"/>
        <end position="559"/>
    </location>
</feature>
<feature type="compositionally biased region" description="Polar residues" evidence="8">
    <location>
        <begin position="284"/>
        <end position="303"/>
    </location>
</feature>
<name>A7TS18_VANPO</name>
<keyword evidence="4" id="KW-0653">Protein transport</keyword>
<dbReference type="GO" id="GO:0044614">
    <property type="term" value="C:nuclear pore cytoplasmic filaments"/>
    <property type="evidence" value="ECO:0007669"/>
    <property type="project" value="EnsemblFungi"/>
</dbReference>
<dbReference type="GO" id="GO:0031509">
    <property type="term" value="P:subtelomeric heterochromatin formation"/>
    <property type="evidence" value="ECO:0007669"/>
    <property type="project" value="EnsemblFungi"/>
</dbReference>
<dbReference type="FunFam" id="2.30.29.30:FF:000623">
    <property type="entry name" value="Nucleoporin nup61"/>
    <property type="match status" value="1"/>
</dbReference>
<feature type="compositionally biased region" description="Basic and acidic residues" evidence="8">
    <location>
        <begin position="407"/>
        <end position="423"/>
    </location>
</feature>
<feature type="compositionally biased region" description="Polar residues" evidence="8">
    <location>
        <begin position="28"/>
        <end position="37"/>
    </location>
</feature>
<accession>A7TS18</accession>
<dbReference type="InterPro" id="IPR011993">
    <property type="entry name" value="PH-like_dom_sf"/>
</dbReference>
<feature type="compositionally biased region" description="Basic and acidic residues" evidence="8">
    <location>
        <begin position="256"/>
        <end position="268"/>
    </location>
</feature>
<dbReference type="InterPro" id="IPR015007">
    <property type="entry name" value="NUP2/50/61"/>
</dbReference>
<dbReference type="PANTHER" id="PTHR38697">
    <property type="entry name" value="NUCLEAR PORE COMPLEX PROTEIN SIMILAR TO S. CEREVISIAE NUP2 (EUROFUNG)"/>
    <property type="match status" value="1"/>
</dbReference>
<dbReference type="OMA" id="SDGMGHI"/>
<dbReference type="Pfam" id="PF08911">
    <property type="entry name" value="NUP50"/>
    <property type="match status" value="1"/>
</dbReference>
<dbReference type="PANTHER" id="PTHR38697:SF1">
    <property type="entry name" value="NUCLEAR PORE COMPLEX PROTEIN SIMILAR TO S. CEREVISIAE NUP2 (EUROFUNG)"/>
    <property type="match status" value="1"/>
</dbReference>
<evidence type="ECO:0000256" key="5">
    <source>
        <dbReference type="ARBA" id="ARBA00023010"/>
    </source>
</evidence>
<comment type="subcellular location">
    <subcellularLocation>
        <location evidence="1">Nucleus</location>
        <location evidence="1">Nuclear pore complex</location>
    </subcellularLocation>
</comment>
<feature type="compositionally biased region" description="Polar residues" evidence="8">
    <location>
        <begin position="365"/>
        <end position="395"/>
    </location>
</feature>
<organism evidence="11">
    <name type="scientific">Vanderwaltozyma polyspora (strain ATCC 22028 / DSM 70294 / BCRC 21397 / CBS 2163 / NBRC 10782 / NRRL Y-8283 / UCD 57-17)</name>
    <name type="common">Kluyveromyces polysporus</name>
    <dbReference type="NCBI Taxonomy" id="436907"/>
    <lineage>
        <taxon>Eukaryota</taxon>
        <taxon>Fungi</taxon>
        <taxon>Dikarya</taxon>
        <taxon>Ascomycota</taxon>
        <taxon>Saccharomycotina</taxon>
        <taxon>Saccharomycetes</taxon>
        <taxon>Saccharomycetales</taxon>
        <taxon>Saccharomycetaceae</taxon>
        <taxon>Vanderwaltozyma</taxon>
    </lineage>
</organism>
<dbReference type="Gene3D" id="2.30.29.30">
    <property type="entry name" value="Pleckstrin-homology domain (PH domain)/Phosphotyrosine-binding domain (PTB)"/>
    <property type="match status" value="1"/>
</dbReference>
<dbReference type="OrthoDB" id="185618at2759"/>
<keyword evidence="11" id="KW-1185">Reference proteome</keyword>
<dbReference type="PROSITE" id="PS50196">
    <property type="entry name" value="RANBD1"/>
    <property type="match status" value="1"/>
</dbReference>
<dbReference type="Proteomes" id="UP000000267">
    <property type="component" value="Unassembled WGS sequence"/>
</dbReference>
<dbReference type="AlphaFoldDB" id="A7TS18"/>
<evidence type="ECO:0000313" key="10">
    <source>
        <dbReference type="EMBL" id="EDO14937.1"/>
    </source>
</evidence>
<evidence type="ECO:0000256" key="3">
    <source>
        <dbReference type="ARBA" id="ARBA00022816"/>
    </source>
</evidence>
<feature type="compositionally biased region" description="Acidic residues" evidence="8">
    <location>
        <begin position="176"/>
        <end position="189"/>
    </location>
</feature>
<dbReference type="GO" id="GO:0016973">
    <property type="term" value="P:poly(A)+ mRNA export from nucleus"/>
    <property type="evidence" value="ECO:0007669"/>
    <property type="project" value="EnsemblFungi"/>
</dbReference>
<evidence type="ECO:0000256" key="2">
    <source>
        <dbReference type="ARBA" id="ARBA00022448"/>
    </source>
</evidence>
<proteinExistence type="predicted"/>
<keyword evidence="2" id="KW-0813">Transport</keyword>
<feature type="compositionally biased region" description="Basic and acidic residues" evidence="8">
    <location>
        <begin position="309"/>
        <end position="319"/>
    </location>
</feature>
<dbReference type="FunCoup" id="A7TS18">
    <property type="interactions" value="257"/>
</dbReference>
<dbReference type="KEGG" id="vpo:Kpol_385p6"/>
<evidence type="ECO:0000256" key="7">
    <source>
        <dbReference type="ARBA" id="ARBA00023242"/>
    </source>
</evidence>
<dbReference type="GO" id="GO:0005737">
    <property type="term" value="C:cytoplasm"/>
    <property type="evidence" value="ECO:0007669"/>
    <property type="project" value="EnsemblFungi"/>
</dbReference>
<feature type="compositionally biased region" description="Basic and acidic residues" evidence="8">
    <location>
        <begin position="329"/>
        <end position="339"/>
    </location>
</feature>
<evidence type="ECO:0000313" key="11">
    <source>
        <dbReference type="Proteomes" id="UP000000267"/>
    </source>
</evidence>
<feature type="region of interest" description="Disordered" evidence="8">
    <location>
        <begin position="223"/>
        <end position="243"/>
    </location>
</feature>
<evidence type="ECO:0000256" key="8">
    <source>
        <dbReference type="SAM" id="MobiDB-lite"/>
    </source>
</evidence>
<dbReference type="GO" id="GO:0044615">
    <property type="term" value="C:nuclear pore nuclear basket"/>
    <property type="evidence" value="ECO:0007669"/>
    <property type="project" value="EnsemblFungi"/>
</dbReference>
<dbReference type="InterPro" id="IPR053074">
    <property type="entry name" value="NPC_Nucleoporin"/>
</dbReference>
<dbReference type="STRING" id="436907.A7TS18"/>
<gene>
    <name evidence="10" type="ORF">Kpol_385p6</name>
</gene>
<dbReference type="SUPFAM" id="SSF50729">
    <property type="entry name" value="PH domain-like"/>
    <property type="match status" value="1"/>
</dbReference>
<dbReference type="EMBL" id="DS480495">
    <property type="protein sequence ID" value="EDO14937.1"/>
    <property type="molecule type" value="Genomic_DNA"/>
</dbReference>
<dbReference type="GO" id="GO:0061676">
    <property type="term" value="F:importin-alpha family protein binding"/>
    <property type="evidence" value="ECO:0007669"/>
    <property type="project" value="EnsemblFungi"/>
</dbReference>
<reference evidence="10 11" key="1">
    <citation type="journal article" date="2007" name="Proc. Natl. Acad. Sci. U.S.A.">
        <title>Independent sorting-out of thousands of duplicated gene pairs in two yeast species descended from a whole-genome duplication.</title>
        <authorList>
            <person name="Scannell D.R."/>
            <person name="Frank A.C."/>
            <person name="Conant G.C."/>
            <person name="Byrne K.P."/>
            <person name="Woolfit M."/>
            <person name="Wolfe K.H."/>
        </authorList>
    </citation>
    <scope>NUCLEOTIDE SEQUENCE [LARGE SCALE GENOMIC DNA]</scope>
    <source>
        <strain evidence="11">ATCC 22028 / DSM 70294 / BCRC 21397 / CBS 2163 / NBRC 10782 / NRRL Y-8283 / UCD 57-17</strain>
    </source>
</reference>
<dbReference type="GO" id="GO:0030466">
    <property type="term" value="P:silent mating-type cassette heterochromatin formation"/>
    <property type="evidence" value="ECO:0007669"/>
    <property type="project" value="EnsemblFungi"/>
</dbReference>
<feature type="region of interest" description="Disordered" evidence="8">
    <location>
        <begin position="127"/>
        <end position="204"/>
    </location>
</feature>
<feature type="compositionally biased region" description="Basic and acidic residues" evidence="8">
    <location>
        <begin position="437"/>
        <end position="456"/>
    </location>
</feature>
<dbReference type="GO" id="GO:0006607">
    <property type="term" value="P:NLS-bearing protein import into nucleus"/>
    <property type="evidence" value="ECO:0007669"/>
    <property type="project" value="EnsemblFungi"/>
</dbReference>
<dbReference type="InParanoid" id="A7TS18"/>
<dbReference type="GO" id="GO:0017056">
    <property type="term" value="F:structural constituent of nuclear pore"/>
    <property type="evidence" value="ECO:0007669"/>
    <property type="project" value="EnsemblFungi"/>
</dbReference>
<dbReference type="eggNOG" id="KOG0864">
    <property type="taxonomic scope" value="Eukaryota"/>
</dbReference>